<dbReference type="PANTHER" id="PTHR30346">
    <property type="entry name" value="TRANSCRIPTIONAL DUAL REGULATOR HCAR-RELATED"/>
    <property type="match status" value="1"/>
</dbReference>
<comment type="caution">
    <text evidence="7">The sequence shown here is derived from an EMBL/GenBank/DDBJ whole genome shotgun (WGS) entry which is preliminary data.</text>
</comment>
<evidence type="ECO:0000256" key="4">
    <source>
        <dbReference type="ARBA" id="ARBA00023159"/>
    </source>
</evidence>
<evidence type="ECO:0000313" key="8">
    <source>
        <dbReference type="Proteomes" id="UP001526201"/>
    </source>
</evidence>
<gene>
    <name evidence="7" type="ORF">H7J73_04310</name>
</gene>
<dbReference type="InterPro" id="IPR036390">
    <property type="entry name" value="WH_DNA-bd_sf"/>
</dbReference>
<evidence type="ECO:0000256" key="3">
    <source>
        <dbReference type="ARBA" id="ARBA00023125"/>
    </source>
</evidence>
<dbReference type="EMBL" id="JACKTY010000013">
    <property type="protein sequence ID" value="MCV7225257.1"/>
    <property type="molecule type" value="Genomic_DNA"/>
</dbReference>
<dbReference type="Proteomes" id="UP001526201">
    <property type="component" value="Unassembled WGS sequence"/>
</dbReference>
<comment type="similarity">
    <text evidence="1">Belongs to the LysR transcriptional regulatory family.</text>
</comment>
<dbReference type="CDD" id="cd08423">
    <property type="entry name" value="PBP2_LTTR_like_6"/>
    <property type="match status" value="1"/>
</dbReference>
<reference evidence="7 8" key="1">
    <citation type="journal article" date="2022" name="BMC Genomics">
        <title>Comparative genome analysis of mycobacteria focusing on tRNA and non-coding RNA.</title>
        <authorList>
            <person name="Behra P.R.K."/>
            <person name="Pettersson B.M.F."/>
            <person name="Ramesh M."/>
            <person name="Das S."/>
            <person name="Dasgupta S."/>
            <person name="Kirsebom L.A."/>
        </authorList>
    </citation>
    <scope>NUCLEOTIDE SEQUENCE [LARGE SCALE GENOMIC DNA]</scope>
    <source>
        <strain evidence="7 8">DSM 44078</strain>
    </source>
</reference>
<organism evidence="7 8">
    <name type="scientific">Mycolicibacterium komossense</name>
    <dbReference type="NCBI Taxonomy" id="1779"/>
    <lineage>
        <taxon>Bacteria</taxon>
        <taxon>Bacillati</taxon>
        <taxon>Actinomycetota</taxon>
        <taxon>Actinomycetes</taxon>
        <taxon>Mycobacteriales</taxon>
        <taxon>Mycobacteriaceae</taxon>
        <taxon>Mycolicibacterium</taxon>
    </lineage>
</organism>
<keyword evidence="5" id="KW-0804">Transcription</keyword>
<keyword evidence="2" id="KW-0805">Transcription regulation</keyword>
<keyword evidence="3" id="KW-0238">DNA-binding</keyword>
<dbReference type="InterPro" id="IPR036388">
    <property type="entry name" value="WH-like_DNA-bd_sf"/>
</dbReference>
<feature type="domain" description="HTH lysR-type" evidence="6">
    <location>
        <begin position="2"/>
        <end position="59"/>
    </location>
</feature>
<dbReference type="SUPFAM" id="SSF46785">
    <property type="entry name" value="Winged helix' DNA-binding domain"/>
    <property type="match status" value="1"/>
</dbReference>
<evidence type="ECO:0000256" key="5">
    <source>
        <dbReference type="ARBA" id="ARBA00023163"/>
    </source>
</evidence>
<name>A0ABT3C719_9MYCO</name>
<dbReference type="Pfam" id="PF03466">
    <property type="entry name" value="LysR_substrate"/>
    <property type="match status" value="1"/>
</dbReference>
<dbReference type="RefSeq" id="WP_264066024.1">
    <property type="nucleotide sequence ID" value="NZ_JACKTY010000013.1"/>
</dbReference>
<accession>A0ABT3C719</accession>
<dbReference type="InterPro" id="IPR005119">
    <property type="entry name" value="LysR_subst-bd"/>
</dbReference>
<dbReference type="Pfam" id="PF00126">
    <property type="entry name" value="HTH_1"/>
    <property type="match status" value="1"/>
</dbReference>
<protein>
    <submittedName>
        <fullName evidence="7">LysR family transcriptional regulator</fullName>
    </submittedName>
</protein>
<keyword evidence="8" id="KW-1185">Reference proteome</keyword>
<dbReference type="PANTHER" id="PTHR30346:SF29">
    <property type="entry name" value="LYSR SUBSTRATE-BINDING"/>
    <property type="match status" value="1"/>
</dbReference>
<evidence type="ECO:0000256" key="2">
    <source>
        <dbReference type="ARBA" id="ARBA00023015"/>
    </source>
</evidence>
<dbReference type="InterPro" id="IPR000847">
    <property type="entry name" value="LysR_HTH_N"/>
</dbReference>
<dbReference type="Gene3D" id="1.10.10.10">
    <property type="entry name" value="Winged helix-like DNA-binding domain superfamily/Winged helix DNA-binding domain"/>
    <property type="match status" value="1"/>
</dbReference>
<dbReference type="SUPFAM" id="SSF53850">
    <property type="entry name" value="Periplasmic binding protein-like II"/>
    <property type="match status" value="1"/>
</dbReference>
<evidence type="ECO:0000256" key="1">
    <source>
        <dbReference type="ARBA" id="ARBA00009437"/>
    </source>
</evidence>
<proteinExistence type="inferred from homology"/>
<evidence type="ECO:0000259" key="6">
    <source>
        <dbReference type="PROSITE" id="PS50931"/>
    </source>
</evidence>
<dbReference type="PROSITE" id="PS50931">
    <property type="entry name" value="HTH_LYSR"/>
    <property type="match status" value="1"/>
</dbReference>
<dbReference type="Gene3D" id="3.40.190.10">
    <property type="entry name" value="Periplasmic binding protein-like II"/>
    <property type="match status" value="2"/>
</dbReference>
<sequence>MIDVGALRALRSVALLGTVAQAADELGFTPSAVSQQIKRLERQLGVAVLAPAGRKVVLTPAGQVLVDAAPDVFHALERCVAAAQSVSHGTPIGVLRVDAFSTGIRGLIAPSLAGLAAEYPDLDVRVTEQDPDRAVHSLDSGNADVALIHDADGLPTPLPPVLTQKLVHIDYGDVVVRRDHPLAQLKRDLTSDDLGGCAWVTSPEGTVCHRWFQRLVAGVPEQADVRHMVDDFSTQLSIVEAAHVVALIPRLARPPLTPAIVALPLSRPPRREVFAAWRRSADASPLVHAFVSALNADPQTPQ</sequence>
<evidence type="ECO:0000313" key="7">
    <source>
        <dbReference type="EMBL" id="MCV7225257.1"/>
    </source>
</evidence>
<keyword evidence="4" id="KW-0010">Activator</keyword>